<dbReference type="InterPro" id="IPR008258">
    <property type="entry name" value="Transglycosylase_SLT_dom_1"/>
</dbReference>
<feature type="domain" description="Transglycosylase SLT" evidence="4">
    <location>
        <begin position="116"/>
        <end position="170"/>
    </location>
</feature>
<evidence type="ECO:0000313" key="6">
    <source>
        <dbReference type="Proteomes" id="UP000199356"/>
    </source>
</evidence>
<gene>
    <name evidence="5" type="ORF">SAMN04488047_11020</name>
</gene>
<feature type="signal peptide" evidence="3">
    <location>
        <begin position="1"/>
        <end position="22"/>
    </location>
</feature>
<feature type="chain" id="PRO_5011705322" evidence="3">
    <location>
        <begin position="23"/>
        <end position="260"/>
    </location>
</feature>
<feature type="region of interest" description="Disordered" evidence="2">
    <location>
        <begin position="201"/>
        <end position="239"/>
    </location>
</feature>
<dbReference type="STRING" id="441119.SAMN04488047_11020"/>
<dbReference type="Gene3D" id="1.10.530.10">
    <property type="match status" value="1"/>
</dbReference>
<name>A0A1I5S3B1_9RHOB</name>
<proteinExistence type="inferred from homology"/>
<evidence type="ECO:0000256" key="3">
    <source>
        <dbReference type="SAM" id="SignalP"/>
    </source>
</evidence>
<dbReference type="SUPFAM" id="SSF53955">
    <property type="entry name" value="Lysozyme-like"/>
    <property type="match status" value="1"/>
</dbReference>
<reference evidence="5 6" key="1">
    <citation type="submission" date="2016-10" db="EMBL/GenBank/DDBJ databases">
        <authorList>
            <person name="de Groot N.N."/>
        </authorList>
    </citation>
    <scope>NUCLEOTIDE SEQUENCE [LARGE SCALE GENOMIC DNA]</scope>
    <source>
        <strain evidence="5 6">DSM 19547</strain>
    </source>
</reference>
<evidence type="ECO:0000259" key="4">
    <source>
        <dbReference type="Pfam" id="PF01464"/>
    </source>
</evidence>
<evidence type="ECO:0000313" key="5">
    <source>
        <dbReference type="EMBL" id="SFP65209.1"/>
    </source>
</evidence>
<dbReference type="AlphaFoldDB" id="A0A1I5S3B1"/>
<sequence length="260" mass="28098">MTLRRLLPCLAAALLAASPAPAGWSGFYAAARPSAAAVTEDAACVKEILAAQERHGIPENLLLGIGLQEAGMARGGRLTVWPWAANAAGEGRIFDTREDAMAWVRERQRDGMESIDVGCLQINLRWHPKAFADLNAAFDPARNAEYAARFLKRLHARTGDWRDAAGAYHSFTPEKRGIYLASLDRNIAVANDRIASFRAQAARAQTDTPAPDRAQPSTGAIWASGLSGGEGARRSIYSSTDLQPVLPAFLRAPPPQERKQ</sequence>
<accession>A0A1I5S3B1</accession>
<dbReference type="Proteomes" id="UP000199356">
    <property type="component" value="Unassembled WGS sequence"/>
</dbReference>
<comment type="similarity">
    <text evidence="1">Belongs to the virb1 family.</text>
</comment>
<keyword evidence="3" id="KW-0732">Signal</keyword>
<dbReference type="Pfam" id="PF01464">
    <property type="entry name" value="SLT"/>
    <property type="match status" value="1"/>
</dbReference>
<dbReference type="InterPro" id="IPR023346">
    <property type="entry name" value="Lysozyme-like_dom_sf"/>
</dbReference>
<keyword evidence="6" id="KW-1185">Reference proteome</keyword>
<organism evidence="5 6">
    <name type="scientific">Tranquillimonas alkanivorans</name>
    <dbReference type="NCBI Taxonomy" id="441119"/>
    <lineage>
        <taxon>Bacteria</taxon>
        <taxon>Pseudomonadati</taxon>
        <taxon>Pseudomonadota</taxon>
        <taxon>Alphaproteobacteria</taxon>
        <taxon>Rhodobacterales</taxon>
        <taxon>Roseobacteraceae</taxon>
        <taxon>Tranquillimonas</taxon>
    </lineage>
</organism>
<dbReference type="EMBL" id="FOXA01000010">
    <property type="protein sequence ID" value="SFP65209.1"/>
    <property type="molecule type" value="Genomic_DNA"/>
</dbReference>
<evidence type="ECO:0000256" key="2">
    <source>
        <dbReference type="SAM" id="MobiDB-lite"/>
    </source>
</evidence>
<protein>
    <submittedName>
        <fullName evidence="5">Transglycosylase SLT domain-containing protein</fullName>
    </submittedName>
</protein>
<evidence type="ECO:0000256" key="1">
    <source>
        <dbReference type="ARBA" id="ARBA00009387"/>
    </source>
</evidence>